<evidence type="ECO:0000313" key="7">
    <source>
        <dbReference type="EMBL" id="QOR45415.1"/>
    </source>
</evidence>
<evidence type="ECO:0000256" key="3">
    <source>
        <dbReference type="ARBA" id="ARBA00022448"/>
    </source>
</evidence>
<gene>
    <name evidence="7" type="ORF">INS88_09175</name>
</gene>
<organism evidence="7 8">
    <name type="scientific">Trueperella pecoris</name>
    <dbReference type="NCBI Taxonomy" id="2733571"/>
    <lineage>
        <taxon>Bacteria</taxon>
        <taxon>Bacillati</taxon>
        <taxon>Actinomycetota</taxon>
        <taxon>Actinomycetes</taxon>
        <taxon>Actinomycetales</taxon>
        <taxon>Actinomycetaceae</taxon>
        <taxon>Trueperella</taxon>
    </lineage>
</organism>
<keyword evidence="8" id="KW-1185">Reference proteome</keyword>
<dbReference type="PANTHER" id="PTHR43337:SF1">
    <property type="entry name" value="XANTHINE_URACIL PERMEASE C887.17-RELATED"/>
    <property type="match status" value="1"/>
</dbReference>
<dbReference type="Pfam" id="PF00860">
    <property type="entry name" value="Xan_ur_permease"/>
    <property type="match status" value="1"/>
</dbReference>
<sequence>MAKRRPFCETQFDRPWWRCETRRVSTSKGTATAQQNTTSPSFLESYFRLTERGSSVGQELRGGLVTFFAMAYILVLNPIILSGPDSTGHFLGGGTEPNLPAIAAGTALVAGVLSILMGAVANFPLALAAGLGLNSIVAFTIVKLPGMTWADGMGIIVIEGLVIVLLVLTGLREAIFRAVPKVLRTAITVGIGLFITLIGLINSGIVGTGPTPLAFGVNGSISTWPLVVFIAGMCLTIALMVRHVQGAILWGILGGTVLAFVVEAVGHLGPKGAENVGGWGLTIPALSGSPIQVPDFGTLGQFSVVGPFHKIGILAVVVLAFSVMLADFFDTMGTMVAVAAEGHLLDEEGNPPHTQRILLVDSLGAIAGGVGGVSSNTSFVESATGVADGARTGLSAIFTGAFFLLATFLAPLFAMVPSEAAAPALVAVGFLMMQQVVDIKWSDLSVAIPAFMTIIFMPFGYSITVGIGVGFITYVFMQIVIGKARSVHPLMYLTAGAFVIYFLLAPINALLGLS</sequence>
<keyword evidence="3" id="KW-0813">Transport</keyword>
<keyword evidence="6" id="KW-0472">Membrane</keyword>
<evidence type="ECO:0000313" key="8">
    <source>
        <dbReference type="Proteomes" id="UP000595053"/>
    </source>
</evidence>
<comment type="similarity">
    <text evidence="2">Belongs to the nucleobase:cation symporter-2 (NCS2) (TC 2.A.40) family. Azg-like subfamily.</text>
</comment>
<accession>A0A8A5U4N7</accession>
<evidence type="ECO:0000256" key="5">
    <source>
        <dbReference type="ARBA" id="ARBA00022989"/>
    </source>
</evidence>
<keyword evidence="5" id="KW-1133">Transmembrane helix</keyword>
<dbReference type="AlphaFoldDB" id="A0A7M1QVR7"/>
<accession>A0A7M1QVR7</accession>
<dbReference type="GO" id="GO:0005345">
    <property type="term" value="F:purine nucleobase transmembrane transporter activity"/>
    <property type="evidence" value="ECO:0007669"/>
    <property type="project" value="TreeGrafter"/>
</dbReference>
<evidence type="ECO:0000256" key="6">
    <source>
        <dbReference type="ARBA" id="ARBA00023136"/>
    </source>
</evidence>
<evidence type="ECO:0000256" key="4">
    <source>
        <dbReference type="ARBA" id="ARBA00022692"/>
    </source>
</evidence>
<protein>
    <submittedName>
        <fullName evidence="7">NCS2 family permease</fullName>
    </submittedName>
</protein>
<evidence type="ECO:0000256" key="2">
    <source>
        <dbReference type="ARBA" id="ARBA00005697"/>
    </source>
</evidence>
<dbReference type="InterPro" id="IPR006043">
    <property type="entry name" value="NCS2"/>
</dbReference>
<dbReference type="Proteomes" id="UP000595053">
    <property type="component" value="Chromosome"/>
</dbReference>
<name>A0A7M1QVR7_9ACTO</name>
<dbReference type="GO" id="GO:0005886">
    <property type="term" value="C:plasma membrane"/>
    <property type="evidence" value="ECO:0007669"/>
    <property type="project" value="TreeGrafter"/>
</dbReference>
<dbReference type="EMBL" id="CP063213">
    <property type="protein sequence ID" value="QOR45415.1"/>
    <property type="molecule type" value="Genomic_DNA"/>
</dbReference>
<dbReference type="GO" id="GO:0012505">
    <property type="term" value="C:endomembrane system"/>
    <property type="evidence" value="ECO:0007669"/>
    <property type="project" value="UniProtKB-SubCell"/>
</dbReference>
<evidence type="ECO:0000256" key="1">
    <source>
        <dbReference type="ARBA" id="ARBA00004127"/>
    </source>
</evidence>
<comment type="subcellular location">
    <subcellularLocation>
        <location evidence="1">Endomembrane system</location>
        <topology evidence="1">Multi-pass membrane protein</topology>
    </subcellularLocation>
</comment>
<dbReference type="InterPro" id="IPR045018">
    <property type="entry name" value="Azg-like"/>
</dbReference>
<dbReference type="PANTHER" id="PTHR43337">
    <property type="entry name" value="XANTHINE/URACIL PERMEASE C887.17-RELATED"/>
    <property type="match status" value="1"/>
</dbReference>
<reference evidence="7 8" key="1">
    <citation type="submission" date="2020-10" db="EMBL/GenBank/DDBJ databases">
        <title>Trueperella pecoris sp. nov. isolated from bovine and porcine specimens.</title>
        <authorList>
            <person name="Schoenecker L."/>
            <person name="Schnydrig P."/>
            <person name="Brodard I."/>
            <person name="Thomann A."/>
            <person name="Hemphill A."/>
            <person name="Rodriguez-Campos S."/>
            <person name="Perreten V."/>
            <person name="Jores J."/>
            <person name="Kittl S."/>
        </authorList>
    </citation>
    <scope>NUCLEOTIDE SEQUENCE [LARGE SCALE GENOMIC DNA]</scope>
    <source>
        <strain evidence="7 8">15A0121</strain>
    </source>
</reference>
<keyword evidence="4" id="KW-0812">Transmembrane</keyword>
<proteinExistence type="inferred from homology"/>